<accession>A0A099TZK5</accession>
<dbReference type="OrthoDB" id="9803027at2"/>
<dbReference type="STRING" id="216.LS73_07430"/>
<evidence type="ECO:0000313" key="3">
    <source>
        <dbReference type="EMBL" id="TLE00180.1"/>
    </source>
</evidence>
<proteinExistence type="predicted"/>
<reference evidence="2 5" key="2">
    <citation type="submission" date="2018-06" db="EMBL/GenBank/DDBJ databases">
        <authorList>
            <consortium name="Pathogen Informatics"/>
            <person name="Doyle S."/>
        </authorList>
    </citation>
    <scope>NUCLEOTIDE SEQUENCE [LARGE SCALE GENOMIC DNA]</scope>
    <source>
        <strain evidence="2 5">NCTC12714</strain>
    </source>
</reference>
<dbReference type="InterPro" id="IPR011059">
    <property type="entry name" value="Metal-dep_hydrolase_composite"/>
</dbReference>
<dbReference type="GO" id="GO:0004151">
    <property type="term" value="F:dihydroorotase activity"/>
    <property type="evidence" value="ECO:0007669"/>
    <property type="project" value="UniProtKB-EC"/>
</dbReference>
<keyword evidence="2" id="KW-0378">Hydrolase</keyword>
<dbReference type="GO" id="GO:0004038">
    <property type="term" value="F:allantoinase activity"/>
    <property type="evidence" value="ECO:0007669"/>
    <property type="project" value="TreeGrafter"/>
</dbReference>
<dbReference type="EMBL" id="UGJE01000002">
    <property type="protein sequence ID" value="STQ87009.1"/>
    <property type="molecule type" value="Genomic_DNA"/>
</dbReference>
<dbReference type="Pfam" id="PF01979">
    <property type="entry name" value="Amidohydro_1"/>
    <property type="match status" value="1"/>
</dbReference>
<dbReference type="EMBL" id="JRPD02000010">
    <property type="protein sequence ID" value="TLE00180.1"/>
    <property type="molecule type" value="Genomic_DNA"/>
</dbReference>
<dbReference type="AlphaFoldDB" id="A0A099TZK5"/>
<reference evidence="3 4" key="1">
    <citation type="journal article" date="2014" name="Genome Announc.">
        <title>Draft genome sequences of eight enterohepatic helicobacter species isolated from both laboratory and wild rodents.</title>
        <authorList>
            <person name="Sheh A."/>
            <person name="Shen Z."/>
            <person name="Fox J.G."/>
        </authorList>
    </citation>
    <scope>NUCLEOTIDE SEQUENCE [LARGE SCALE GENOMIC DNA]</scope>
    <source>
        <strain evidence="3 4">ST1</strain>
    </source>
</reference>
<dbReference type="SUPFAM" id="SSF51338">
    <property type="entry name" value="Composite domain of metallo-dependent hydrolases"/>
    <property type="match status" value="1"/>
</dbReference>
<sequence length="427" mass="48243">MKIFQNSKIFCHDTRDYHMATIFVDNGKIIDVIFDAHSHTDLGTKTNKQDLYDSKDVENIDCKGLSILPSCIDINLFPLDKNLNTKTIKNLAKKALLGGVSTIFLNPYTNPSIDNEAMHAFIQSMNQDEAVHIFPLIANLIKHNNENVLNNIDTLWNLNKNARAIFTNSAIGSNYLYQTMQYAKMLDIPICVFAFDHMIEHGVAYESTFARGLGLSMITPIGQLKEVAKVKEMAKFLQVKIIFMSMNIASCIDMVCNESNLHCQVSLPHLVFSERNINDYDTRYKILPPLLTRSKRMKLIKRLQDGKVDLLTSMQSEVSAHCKQRVFELADGSVDGLEHFFSLAYTLLVKSGLISMNYFLNILSFNAAKLLGLKKGLIAKGYDADFMLVDLESTYCIDNHLSPYHGMELYGEIKQMVIDGKIHTISS</sequence>
<evidence type="ECO:0000259" key="1">
    <source>
        <dbReference type="Pfam" id="PF01979"/>
    </source>
</evidence>
<dbReference type="PANTHER" id="PTHR43668">
    <property type="entry name" value="ALLANTOINASE"/>
    <property type="match status" value="1"/>
</dbReference>
<dbReference type="Proteomes" id="UP000029922">
    <property type="component" value="Unassembled WGS sequence"/>
</dbReference>
<dbReference type="Proteomes" id="UP000255139">
    <property type="component" value="Unassembled WGS sequence"/>
</dbReference>
<keyword evidence="5" id="KW-1185">Reference proteome</keyword>
<evidence type="ECO:0000313" key="2">
    <source>
        <dbReference type="EMBL" id="STQ87009.1"/>
    </source>
</evidence>
<protein>
    <submittedName>
        <fullName evidence="2">Dihydroorotase</fullName>
        <ecNumber evidence="2">3.5.2.3</ecNumber>
    </submittedName>
</protein>
<dbReference type="GO" id="GO:0005737">
    <property type="term" value="C:cytoplasm"/>
    <property type="evidence" value="ECO:0007669"/>
    <property type="project" value="TreeGrafter"/>
</dbReference>
<dbReference type="InterPro" id="IPR050138">
    <property type="entry name" value="DHOase/Allantoinase_Hydrolase"/>
</dbReference>
<dbReference type="InterPro" id="IPR006680">
    <property type="entry name" value="Amidohydro-rel"/>
</dbReference>
<organism evidence="2 5">
    <name type="scientific">Helicobacter muridarum</name>
    <dbReference type="NCBI Taxonomy" id="216"/>
    <lineage>
        <taxon>Bacteria</taxon>
        <taxon>Pseudomonadati</taxon>
        <taxon>Campylobacterota</taxon>
        <taxon>Epsilonproteobacteria</taxon>
        <taxon>Campylobacterales</taxon>
        <taxon>Helicobacteraceae</taxon>
        <taxon>Helicobacter</taxon>
    </lineage>
</organism>
<gene>
    <name evidence="2" type="primary">pyrC_1</name>
    <name evidence="3" type="ORF">LS73_005720</name>
    <name evidence="2" type="ORF">NCTC12714_01820</name>
</gene>
<evidence type="ECO:0000313" key="5">
    <source>
        <dbReference type="Proteomes" id="UP000255139"/>
    </source>
</evidence>
<evidence type="ECO:0000313" key="4">
    <source>
        <dbReference type="Proteomes" id="UP000029922"/>
    </source>
</evidence>
<dbReference type="PANTHER" id="PTHR43668:SF2">
    <property type="entry name" value="ALLANTOINASE"/>
    <property type="match status" value="1"/>
</dbReference>
<dbReference type="Gene3D" id="3.20.20.140">
    <property type="entry name" value="Metal-dependent hydrolases"/>
    <property type="match status" value="1"/>
</dbReference>
<dbReference type="SUPFAM" id="SSF51556">
    <property type="entry name" value="Metallo-dependent hydrolases"/>
    <property type="match status" value="1"/>
</dbReference>
<dbReference type="RefSeq" id="WP_034558624.1">
    <property type="nucleotide sequence ID" value="NZ_FZML01000038.1"/>
</dbReference>
<dbReference type="InterPro" id="IPR032466">
    <property type="entry name" value="Metal_Hydrolase"/>
</dbReference>
<dbReference type="GO" id="GO:0006145">
    <property type="term" value="P:purine nucleobase catabolic process"/>
    <property type="evidence" value="ECO:0007669"/>
    <property type="project" value="TreeGrafter"/>
</dbReference>
<feature type="domain" description="Amidohydrolase-related" evidence="1">
    <location>
        <begin position="35"/>
        <end position="422"/>
    </location>
</feature>
<name>A0A099TZK5_9HELI</name>
<dbReference type="EC" id="3.5.2.3" evidence="2"/>